<sequence>MHNILANPVHILPHQLAVVTDIINNHNSDWQITLSPKADGVTSVFKDKSTYFNAEDIDGFKYVYDTLSYPVPHNNTSFNRSKWIRSKYENKFNFIPENKNNFVCKNIDDVNNLLKSEYCELERIKNQKKEINWYPKLTFLVEMSLSDFIHVIDNKIITYYPNDGWILSVYNKTNLLFGSPLKIKPINMMTIDLLYEKVSNKFTTAENTEINIIDTTYKTDLFDGIYRCEFINESKLFKPIERRHDKQKPNNNAIVNNIITYHTNKHHNQWRANDIVKYLHDKNIYYSNKLCTNHNIEIKIDETLQNYIKLRHKMNIDILNRFIKSKDIILDIGCGNGSILRDIKLYDKYVGIDKDYQCLTKCSKYIKPDDSIIWGDILLDNWGYFDDNIYSNKYDIIIMINTIHLFANYGTNYGILYDNIEKISKTGSMIVIITLDTNKMYNINYKNQLIINKLMNNTYKFYYSWIDKNFEENIPATNDIIKYFEKQWEQIFIDIHSFDNYFKDFDDDIKRYNDFHTILIYKKK</sequence>
<proteinExistence type="predicted"/>
<protein>
    <recommendedName>
        <fullName evidence="1">Methyltransferase domain-containing protein</fullName>
    </recommendedName>
</protein>
<dbReference type="EMBL" id="MK071985">
    <property type="protein sequence ID" value="AYV76482.1"/>
    <property type="molecule type" value="Genomic_DNA"/>
</dbReference>
<dbReference type="InterPro" id="IPR029063">
    <property type="entry name" value="SAM-dependent_MTases_sf"/>
</dbReference>
<name>A0A3G4ZNL7_9VIRU</name>
<reference evidence="2" key="1">
    <citation type="submission" date="2018-10" db="EMBL/GenBank/DDBJ databases">
        <title>Hidden diversity of soil giant viruses.</title>
        <authorList>
            <person name="Schulz F."/>
            <person name="Alteio L."/>
            <person name="Goudeau D."/>
            <person name="Ryan E.M."/>
            <person name="Malmstrom R.R."/>
            <person name="Blanchard J."/>
            <person name="Woyke T."/>
        </authorList>
    </citation>
    <scope>NUCLEOTIDE SEQUENCE</scope>
    <source>
        <strain evidence="2">TEV1</strain>
    </source>
</reference>
<dbReference type="Pfam" id="PF13847">
    <property type="entry name" value="Methyltransf_31"/>
    <property type="match status" value="1"/>
</dbReference>
<gene>
    <name evidence="2" type="ORF">Terrestrivirus7_35</name>
</gene>
<evidence type="ECO:0000313" key="2">
    <source>
        <dbReference type="EMBL" id="AYV76482.1"/>
    </source>
</evidence>
<dbReference type="SUPFAM" id="SSF53335">
    <property type="entry name" value="S-adenosyl-L-methionine-dependent methyltransferases"/>
    <property type="match status" value="1"/>
</dbReference>
<organism evidence="2">
    <name type="scientific">Terrestrivirus sp</name>
    <dbReference type="NCBI Taxonomy" id="2487775"/>
    <lineage>
        <taxon>Viruses</taxon>
        <taxon>Varidnaviria</taxon>
        <taxon>Bamfordvirae</taxon>
        <taxon>Nucleocytoviricota</taxon>
        <taxon>Megaviricetes</taxon>
        <taxon>Imitervirales</taxon>
        <taxon>Mimiviridae</taxon>
        <taxon>Klosneuvirinae</taxon>
    </lineage>
</organism>
<feature type="domain" description="Methyltransferase" evidence="1">
    <location>
        <begin position="324"/>
        <end position="439"/>
    </location>
</feature>
<dbReference type="InterPro" id="IPR025714">
    <property type="entry name" value="Methyltranfer_dom"/>
</dbReference>
<accession>A0A3G4ZNL7</accession>
<evidence type="ECO:0000259" key="1">
    <source>
        <dbReference type="Pfam" id="PF13847"/>
    </source>
</evidence>
<dbReference type="Gene3D" id="3.40.50.150">
    <property type="entry name" value="Vaccinia Virus protein VP39"/>
    <property type="match status" value="1"/>
</dbReference>